<comment type="caution">
    <text evidence="2">The sequence shown here is derived from an EMBL/GenBank/DDBJ whole genome shotgun (WGS) entry which is preliminary data.</text>
</comment>
<accession>A0ABP9L2G8</accession>
<feature type="compositionally biased region" description="Basic and acidic residues" evidence="1">
    <location>
        <begin position="239"/>
        <end position="265"/>
    </location>
</feature>
<keyword evidence="3" id="KW-1185">Reference proteome</keyword>
<organism evidence="2 3">
    <name type="scientific">Nocardia callitridis</name>
    <dbReference type="NCBI Taxonomy" id="648753"/>
    <lineage>
        <taxon>Bacteria</taxon>
        <taxon>Bacillati</taxon>
        <taxon>Actinomycetota</taxon>
        <taxon>Actinomycetes</taxon>
        <taxon>Mycobacteriales</taxon>
        <taxon>Nocardiaceae</taxon>
        <taxon>Nocardia</taxon>
    </lineage>
</organism>
<sequence length="265" mass="29249">MRFIGRSDWAADAFGEHVEVLRERIPTALANAHRRARASHDAARSMTLRVYGTTLWECQHEELVAAVMSIAGARVARFGSYELPVLADKVFFPLRYADRSGVPVERAGLPLPVSEQRERLFGAHATEVERPQPYLDESWADFDLPEHFEAFPQLGDGTELIVVAYACNLEAGLLNIEWGRAEHLGGGELLWGEHTPLPLISAGSPGITALNDNLNATGQGVPRFDAAEEPGLIFGSRTSGDRELDTPPQTERRPDEARIQDNDQD</sequence>
<dbReference type="EMBL" id="BAABJM010000010">
    <property type="protein sequence ID" value="GAA5069788.1"/>
    <property type="molecule type" value="Genomic_DNA"/>
</dbReference>
<evidence type="ECO:0000256" key="1">
    <source>
        <dbReference type="SAM" id="MobiDB-lite"/>
    </source>
</evidence>
<name>A0ABP9L2G8_9NOCA</name>
<protein>
    <submittedName>
        <fullName evidence="2">Uncharacterized protein</fullName>
    </submittedName>
</protein>
<feature type="region of interest" description="Disordered" evidence="1">
    <location>
        <begin position="231"/>
        <end position="265"/>
    </location>
</feature>
<reference evidence="3" key="1">
    <citation type="journal article" date="2019" name="Int. J. Syst. Evol. Microbiol.">
        <title>The Global Catalogue of Microorganisms (GCM) 10K type strain sequencing project: providing services to taxonomists for standard genome sequencing and annotation.</title>
        <authorList>
            <consortium name="The Broad Institute Genomics Platform"/>
            <consortium name="The Broad Institute Genome Sequencing Center for Infectious Disease"/>
            <person name="Wu L."/>
            <person name="Ma J."/>
        </authorList>
    </citation>
    <scope>NUCLEOTIDE SEQUENCE [LARGE SCALE GENOMIC DNA]</scope>
    <source>
        <strain evidence="3">JCM 18298</strain>
    </source>
</reference>
<proteinExistence type="predicted"/>
<evidence type="ECO:0000313" key="2">
    <source>
        <dbReference type="EMBL" id="GAA5069788.1"/>
    </source>
</evidence>
<dbReference type="Proteomes" id="UP001500603">
    <property type="component" value="Unassembled WGS sequence"/>
</dbReference>
<evidence type="ECO:0000313" key="3">
    <source>
        <dbReference type="Proteomes" id="UP001500603"/>
    </source>
</evidence>
<gene>
    <name evidence="2" type="ORF">GCM10023318_61440</name>
</gene>